<evidence type="ECO:0000256" key="9">
    <source>
        <dbReference type="ARBA" id="ARBA00022679"/>
    </source>
</evidence>
<dbReference type="PRINTS" id="PR00344">
    <property type="entry name" value="BCTRLSENSOR"/>
</dbReference>
<dbReference type="EMBL" id="JAUHJQ010000001">
    <property type="protein sequence ID" value="MDN4171954.1"/>
    <property type="molecule type" value="Genomic_DNA"/>
</dbReference>
<evidence type="ECO:0000256" key="4">
    <source>
        <dbReference type="ARBA" id="ARBA00012438"/>
    </source>
</evidence>
<comment type="catalytic activity">
    <reaction evidence="1">
        <text>ATP + protein L-histidine = ADP + protein N-phospho-L-histidine.</text>
        <dbReference type="EC" id="2.7.13.3"/>
    </reaction>
</comment>
<dbReference type="EC" id="2.7.13.3" evidence="4"/>
<keyword evidence="6" id="KW-0004">4Fe-4S</keyword>
<dbReference type="InterPro" id="IPR036890">
    <property type="entry name" value="HATPase_C_sf"/>
</dbReference>
<protein>
    <recommendedName>
        <fullName evidence="5">Oxygen sensor histidine kinase NreB</fullName>
        <ecNumber evidence="4">2.7.13.3</ecNumber>
    </recommendedName>
    <alternativeName>
        <fullName evidence="18">Nitrogen regulation protein B</fullName>
    </alternativeName>
</protein>
<evidence type="ECO:0000256" key="5">
    <source>
        <dbReference type="ARBA" id="ARBA00017322"/>
    </source>
</evidence>
<dbReference type="InterPro" id="IPR050482">
    <property type="entry name" value="Sensor_HK_TwoCompSys"/>
</dbReference>
<evidence type="ECO:0000256" key="16">
    <source>
        <dbReference type="ARBA" id="ARBA00023014"/>
    </source>
</evidence>
<keyword evidence="19" id="KW-1133">Transmembrane helix</keyword>
<keyword evidence="9" id="KW-0808">Transferase</keyword>
<dbReference type="Pfam" id="PF07730">
    <property type="entry name" value="HisKA_3"/>
    <property type="match status" value="1"/>
</dbReference>
<evidence type="ECO:0000256" key="3">
    <source>
        <dbReference type="ARBA" id="ARBA00004496"/>
    </source>
</evidence>
<evidence type="ECO:0000313" key="21">
    <source>
        <dbReference type="EMBL" id="MDN4171954.1"/>
    </source>
</evidence>
<evidence type="ECO:0000256" key="6">
    <source>
        <dbReference type="ARBA" id="ARBA00022485"/>
    </source>
</evidence>
<keyword evidence="7" id="KW-0963">Cytoplasm</keyword>
<evidence type="ECO:0000256" key="18">
    <source>
        <dbReference type="ARBA" id="ARBA00030800"/>
    </source>
</evidence>
<dbReference type="Pfam" id="PF02518">
    <property type="entry name" value="HATPase_c"/>
    <property type="match status" value="1"/>
</dbReference>
<evidence type="ECO:0000313" key="22">
    <source>
        <dbReference type="Proteomes" id="UP001168620"/>
    </source>
</evidence>
<feature type="transmembrane region" description="Helical" evidence="19">
    <location>
        <begin position="110"/>
        <end position="130"/>
    </location>
</feature>
<reference evidence="21" key="1">
    <citation type="submission" date="2023-06" db="EMBL/GenBank/DDBJ databases">
        <title>Draft genome sequence of Nocardioides sp. SOB77.</title>
        <authorList>
            <person name="Zhang G."/>
        </authorList>
    </citation>
    <scope>NUCLEOTIDE SEQUENCE</scope>
    <source>
        <strain evidence="21">SOB77</strain>
    </source>
</reference>
<keyword evidence="16" id="KW-0411">Iron-sulfur</keyword>
<keyword evidence="22" id="KW-1185">Reference proteome</keyword>
<evidence type="ECO:0000256" key="13">
    <source>
        <dbReference type="ARBA" id="ARBA00022840"/>
    </source>
</evidence>
<comment type="caution">
    <text evidence="21">The sequence shown here is derived from an EMBL/GenBank/DDBJ whole genome shotgun (WGS) entry which is preliminary data.</text>
</comment>
<keyword evidence="8" id="KW-0597">Phosphoprotein</keyword>
<evidence type="ECO:0000259" key="20">
    <source>
        <dbReference type="PROSITE" id="PS50109"/>
    </source>
</evidence>
<comment type="cofactor">
    <cofactor evidence="2">
        <name>[4Fe-4S] cluster</name>
        <dbReference type="ChEBI" id="CHEBI:49883"/>
    </cofactor>
</comment>
<dbReference type="InterPro" id="IPR011712">
    <property type="entry name" value="Sig_transdc_His_kin_sub3_dim/P"/>
</dbReference>
<evidence type="ECO:0000256" key="11">
    <source>
        <dbReference type="ARBA" id="ARBA00022741"/>
    </source>
</evidence>
<name>A0ABT8FBU7_9ACTN</name>
<dbReference type="Gene3D" id="1.20.5.1930">
    <property type="match status" value="1"/>
</dbReference>
<dbReference type="InterPro" id="IPR055558">
    <property type="entry name" value="DUF7134"/>
</dbReference>
<evidence type="ECO:0000256" key="15">
    <source>
        <dbReference type="ARBA" id="ARBA00023012"/>
    </source>
</evidence>
<dbReference type="SUPFAM" id="SSF55874">
    <property type="entry name" value="ATPase domain of HSP90 chaperone/DNA topoisomerase II/histidine kinase"/>
    <property type="match status" value="1"/>
</dbReference>
<accession>A0ABT8FBU7</accession>
<feature type="transmembrane region" description="Helical" evidence="19">
    <location>
        <begin position="136"/>
        <end position="155"/>
    </location>
</feature>
<keyword evidence="10" id="KW-0479">Metal-binding</keyword>
<dbReference type="InterPro" id="IPR004358">
    <property type="entry name" value="Sig_transdc_His_kin-like_C"/>
</dbReference>
<keyword evidence="13" id="KW-0067">ATP-binding</keyword>
<evidence type="ECO:0000256" key="7">
    <source>
        <dbReference type="ARBA" id="ARBA00022490"/>
    </source>
</evidence>
<evidence type="ECO:0000256" key="17">
    <source>
        <dbReference type="ARBA" id="ARBA00024827"/>
    </source>
</evidence>
<organism evidence="21 22">
    <name type="scientific">Nocardioides oceani</name>
    <dbReference type="NCBI Taxonomy" id="3058369"/>
    <lineage>
        <taxon>Bacteria</taxon>
        <taxon>Bacillati</taxon>
        <taxon>Actinomycetota</taxon>
        <taxon>Actinomycetes</taxon>
        <taxon>Propionibacteriales</taxon>
        <taxon>Nocardioidaceae</taxon>
        <taxon>Nocardioides</taxon>
    </lineage>
</organism>
<dbReference type="PANTHER" id="PTHR24421">
    <property type="entry name" value="NITRATE/NITRITE SENSOR PROTEIN NARX-RELATED"/>
    <property type="match status" value="1"/>
</dbReference>
<dbReference type="Gene3D" id="3.30.565.10">
    <property type="entry name" value="Histidine kinase-like ATPase, C-terminal domain"/>
    <property type="match status" value="1"/>
</dbReference>
<keyword evidence="11" id="KW-0547">Nucleotide-binding</keyword>
<evidence type="ECO:0000256" key="1">
    <source>
        <dbReference type="ARBA" id="ARBA00000085"/>
    </source>
</evidence>
<evidence type="ECO:0000256" key="8">
    <source>
        <dbReference type="ARBA" id="ARBA00022553"/>
    </source>
</evidence>
<comment type="function">
    <text evidence="17">Member of the two-component regulatory system NreB/NreC involved in the control of dissimilatory nitrate/nitrite reduction in response to oxygen. NreB functions as a direct oxygen sensor histidine kinase which is autophosphorylated, in the absence of oxygen, probably at the conserved histidine residue, and transfers its phosphate group probably to a conserved aspartate residue of NreC. NreB/NreC activates the expression of the nitrate (narGHJI) and nitrite (nir) reductase operons, as well as the putative nitrate transporter gene narT.</text>
</comment>
<keyword evidence="19" id="KW-0472">Membrane</keyword>
<sequence length="401" mass="41925">MTAAPSPTLLRRPLRLGPRGRWWFDVLLVAGLALPLLPAGWSVGLLAVGVALLELLPLLWRRRHPVAVFWAVTAAHALQVLVQDEPSLGQTAWPVAVYSVARYAAAPHGWAALAVSAVAALTAALDWTVGSPEPRVTVLTNAFLLGAVAATAWALGTLGRTRQAYVDALVERSERVEREAAQQVALAAADERARIAREMHDVVAHGLSVIVVQADGARYAARTDPDVAARTLETVASTGREALTEMRRMLGLLRAEDATGDGGLPALRPQPGLGDLDALVAEARTAGARVEARLPDPAAAGEVPDGVGLTAYRVVQEALTNVRKHAGPDVSVRVDVELTGVGRGRAVVLRVEDDGRGASADDDGRGLGLLGMRERVAVHGGTVEAGPRPGGGFAVSARIPA</sequence>
<gene>
    <name evidence="21" type="ORF">QWY28_03255</name>
</gene>
<proteinExistence type="predicted"/>
<evidence type="ECO:0000256" key="19">
    <source>
        <dbReference type="SAM" id="Phobius"/>
    </source>
</evidence>
<keyword evidence="19" id="KW-0812">Transmembrane</keyword>
<evidence type="ECO:0000256" key="14">
    <source>
        <dbReference type="ARBA" id="ARBA00023004"/>
    </source>
</evidence>
<dbReference type="InterPro" id="IPR005467">
    <property type="entry name" value="His_kinase_dom"/>
</dbReference>
<dbReference type="CDD" id="cd16917">
    <property type="entry name" value="HATPase_UhpB-NarQ-NarX-like"/>
    <property type="match status" value="1"/>
</dbReference>
<feature type="domain" description="Histidine kinase" evidence="20">
    <location>
        <begin position="313"/>
        <end position="401"/>
    </location>
</feature>
<dbReference type="PANTHER" id="PTHR24421:SF10">
    <property type="entry name" value="NITRATE_NITRITE SENSOR PROTEIN NARQ"/>
    <property type="match status" value="1"/>
</dbReference>
<dbReference type="Pfam" id="PF23539">
    <property type="entry name" value="DUF7134"/>
    <property type="match status" value="1"/>
</dbReference>
<evidence type="ECO:0000256" key="12">
    <source>
        <dbReference type="ARBA" id="ARBA00022777"/>
    </source>
</evidence>
<dbReference type="InterPro" id="IPR003594">
    <property type="entry name" value="HATPase_dom"/>
</dbReference>
<comment type="subcellular location">
    <subcellularLocation>
        <location evidence="3">Cytoplasm</location>
    </subcellularLocation>
</comment>
<evidence type="ECO:0000256" key="10">
    <source>
        <dbReference type="ARBA" id="ARBA00022723"/>
    </source>
</evidence>
<dbReference type="PROSITE" id="PS50109">
    <property type="entry name" value="HIS_KIN"/>
    <property type="match status" value="1"/>
</dbReference>
<evidence type="ECO:0000256" key="2">
    <source>
        <dbReference type="ARBA" id="ARBA00001966"/>
    </source>
</evidence>
<keyword evidence="15" id="KW-0902">Two-component regulatory system</keyword>
<dbReference type="Proteomes" id="UP001168620">
    <property type="component" value="Unassembled WGS sequence"/>
</dbReference>
<dbReference type="RefSeq" id="WP_300950864.1">
    <property type="nucleotide sequence ID" value="NZ_JAUHJQ010000001.1"/>
</dbReference>
<keyword evidence="14" id="KW-0408">Iron</keyword>
<dbReference type="SMART" id="SM00387">
    <property type="entry name" value="HATPase_c"/>
    <property type="match status" value="1"/>
</dbReference>
<feature type="transmembrane region" description="Helical" evidence="19">
    <location>
        <begin position="43"/>
        <end position="60"/>
    </location>
</feature>
<keyword evidence="12 21" id="KW-0418">Kinase</keyword>
<dbReference type="GO" id="GO:0016301">
    <property type="term" value="F:kinase activity"/>
    <property type="evidence" value="ECO:0007669"/>
    <property type="project" value="UniProtKB-KW"/>
</dbReference>